<organism evidence="9 10">
    <name type="scientific">Podospora didyma</name>
    <dbReference type="NCBI Taxonomy" id="330526"/>
    <lineage>
        <taxon>Eukaryota</taxon>
        <taxon>Fungi</taxon>
        <taxon>Dikarya</taxon>
        <taxon>Ascomycota</taxon>
        <taxon>Pezizomycotina</taxon>
        <taxon>Sordariomycetes</taxon>
        <taxon>Sordariomycetidae</taxon>
        <taxon>Sordariales</taxon>
        <taxon>Podosporaceae</taxon>
        <taxon>Podospora</taxon>
    </lineage>
</organism>
<comment type="similarity">
    <text evidence="5">Belongs to the SAT4 family.</text>
</comment>
<evidence type="ECO:0000256" key="1">
    <source>
        <dbReference type="ARBA" id="ARBA00004141"/>
    </source>
</evidence>
<sequence length="364" mass="39894">MEEGPLVVPISDRAAFLARVHVGVTIPLLALCLLPFVWRLYIRIWPVWRFGWDDALMALGVALAMTNWALMFPEIYMTPQFISIPAAIHAIKFAYLAIPVWALSMTCIKVSVAITLLRLPLDRCWIISLRIIVVVLVAWFIGDTIYVFVKCRPLAASWDFTIVEKQCADIHTDVLVSNIATGLNILTDVLLSLAPMITLWNVRRPLRERVLVCALTGMGLFASLASVLKAVILIAWGNAEDPWAVAMSLASYTVAEQYLAILAACSPSLKGPIQRLLGRFGILLTRYESNISFVHLSRRGKGNRLPCRRRDEEEAIGGDHPGSVKQTNEKRDGPGSSSSKSPSEASSSSTLGKGSEGGAATHVT</sequence>
<keyword evidence="2 7" id="KW-0812">Transmembrane</keyword>
<feature type="transmembrane region" description="Helical" evidence="7">
    <location>
        <begin position="54"/>
        <end position="73"/>
    </location>
</feature>
<evidence type="ECO:0000256" key="2">
    <source>
        <dbReference type="ARBA" id="ARBA00022692"/>
    </source>
</evidence>
<accession>A0AAE0K717</accession>
<reference evidence="9" key="1">
    <citation type="journal article" date="2023" name="Mol. Phylogenet. Evol.">
        <title>Genome-scale phylogeny and comparative genomics of the fungal order Sordariales.</title>
        <authorList>
            <person name="Hensen N."/>
            <person name="Bonometti L."/>
            <person name="Westerberg I."/>
            <person name="Brannstrom I.O."/>
            <person name="Guillou S."/>
            <person name="Cros-Aarteil S."/>
            <person name="Calhoun S."/>
            <person name="Haridas S."/>
            <person name="Kuo A."/>
            <person name="Mondo S."/>
            <person name="Pangilinan J."/>
            <person name="Riley R."/>
            <person name="LaButti K."/>
            <person name="Andreopoulos B."/>
            <person name="Lipzen A."/>
            <person name="Chen C."/>
            <person name="Yan M."/>
            <person name="Daum C."/>
            <person name="Ng V."/>
            <person name="Clum A."/>
            <person name="Steindorff A."/>
            <person name="Ohm R.A."/>
            <person name="Martin F."/>
            <person name="Silar P."/>
            <person name="Natvig D.O."/>
            <person name="Lalanne C."/>
            <person name="Gautier V."/>
            <person name="Ament-Velasquez S.L."/>
            <person name="Kruys A."/>
            <person name="Hutchinson M.I."/>
            <person name="Powell A.J."/>
            <person name="Barry K."/>
            <person name="Miller A.N."/>
            <person name="Grigoriev I.V."/>
            <person name="Debuchy R."/>
            <person name="Gladieux P."/>
            <person name="Hiltunen Thoren M."/>
            <person name="Johannesson H."/>
        </authorList>
    </citation>
    <scope>NUCLEOTIDE SEQUENCE</scope>
    <source>
        <strain evidence="9">CBS 232.78</strain>
    </source>
</reference>
<evidence type="ECO:0000256" key="4">
    <source>
        <dbReference type="ARBA" id="ARBA00023136"/>
    </source>
</evidence>
<feature type="transmembrane region" description="Helical" evidence="7">
    <location>
        <begin position="179"/>
        <end position="200"/>
    </location>
</feature>
<dbReference type="GO" id="GO:0016020">
    <property type="term" value="C:membrane"/>
    <property type="evidence" value="ECO:0007669"/>
    <property type="project" value="UniProtKB-SubCell"/>
</dbReference>
<dbReference type="Pfam" id="PF20684">
    <property type="entry name" value="Fung_rhodopsin"/>
    <property type="match status" value="1"/>
</dbReference>
<feature type="transmembrane region" description="Helical" evidence="7">
    <location>
        <begin position="93"/>
        <end position="117"/>
    </location>
</feature>
<evidence type="ECO:0000259" key="8">
    <source>
        <dbReference type="Pfam" id="PF20684"/>
    </source>
</evidence>
<proteinExistence type="inferred from homology"/>
<comment type="subcellular location">
    <subcellularLocation>
        <location evidence="1">Membrane</location>
        <topology evidence="1">Multi-pass membrane protein</topology>
    </subcellularLocation>
</comment>
<dbReference type="PANTHER" id="PTHR33048:SF47">
    <property type="entry name" value="INTEGRAL MEMBRANE PROTEIN-RELATED"/>
    <property type="match status" value="1"/>
</dbReference>
<keyword evidence="10" id="KW-1185">Reference proteome</keyword>
<keyword evidence="3 7" id="KW-1133">Transmembrane helix</keyword>
<dbReference type="AlphaFoldDB" id="A0AAE0K717"/>
<feature type="domain" description="Rhodopsin" evidence="8">
    <location>
        <begin position="38"/>
        <end position="275"/>
    </location>
</feature>
<comment type="caution">
    <text evidence="9">The sequence shown here is derived from an EMBL/GenBank/DDBJ whole genome shotgun (WGS) entry which is preliminary data.</text>
</comment>
<evidence type="ECO:0000256" key="3">
    <source>
        <dbReference type="ARBA" id="ARBA00022989"/>
    </source>
</evidence>
<feature type="transmembrane region" description="Helical" evidence="7">
    <location>
        <begin position="20"/>
        <end position="42"/>
    </location>
</feature>
<feature type="compositionally biased region" description="Low complexity" evidence="6">
    <location>
        <begin position="336"/>
        <end position="349"/>
    </location>
</feature>
<evidence type="ECO:0000256" key="5">
    <source>
        <dbReference type="ARBA" id="ARBA00038359"/>
    </source>
</evidence>
<feature type="transmembrane region" description="Helical" evidence="7">
    <location>
        <begin position="212"/>
        <end position="237"/>
    </location>
</feature>
<evidence type="ECO:0000313" key="9">
    <source>
        <dbReference type="EMBL" id="KAK3370520.1"/>
    </source>
</evidence>
<evidence type="ECO:0000313" key="10">
    <source>
        <dbReference type="Proteomes" id="UP001285441"/>
    </source>
</evidence>
<dbReference type="Proteomes" id="UP001285441">
    <property type="component" value="Unassembled WGS sequence"/>
</dbReference>
<feature type="region of interest" description="Disordered" evidence="6">
    <location>
        <begin position="301"/>
        <end position="364"/>
    </location>
</feature>
<name>A0AAE0K717_9PEZI</name>
<evidence type="ECO:0000256" key="7">
    <source>
        <dbReference type="SAM" id="Phobius"/>
    </source>
</evidence>
<reference evidence="9" key="2">
    <citation type="submission" date="2023-06" db="EMBL/GenBank/DDBJ databases">
        <authorList>
            <consortium name="Lawrence Berkeley National Laboratory"/>
            <person name="Haridas S."/>
            <person name="Hensen N."/>
            <person name="Bonometti L."/>
            <person name="Westerberg I."/>
            <person name="Brannstrom I.O."/>
            <person name="Guillou S."/>
            <person name="Cros-Aarteil S."/>
            <person name="Calhoun S."/>
            <person name="Kuo A."/>
            <person name="Mondo S."/>
            <person name="Pangilinan J."/>
            <person name="Riley R."/>
            <person name="LaButti K."/>
            <person name="Andreopoulos B."/>
            <person name="Lipzen A."/>
            <person name="Chen C."/>
            <person name="Yanf M."/>
            <person name="Daum C."/>
            <person name="Ng V."/>
            <person name="Clum A."/>
            <person name="Steindorff A."/>
            <person name="Ohm R."/>
            <person name="Martin F."/>
            <person name="Silar P."/>
            <person name="Natvig D."/>
            <person name="Lalanne C."/>
            <person name="Gautier V."/>
            <person name="Ament-velasquez S.L."/>
            <person name="Kruys A."/>
            <person name="Hutchinson M.I."/>
            <person name="Powell A.J."/>
            <person name="Barry K."/>
            <person name="Miller A.N."/>
            <person name="Grigoriev I.V."/>
            <person name="Debuchy R."/>
            <person name="Gladieux P."/>
            <person name="Thoren M.H."/>
            <person name="Johannesson H."/>
        </authorList>
    </citation>
    <scope>NUCLEOTIDE SEQUENCE</scope>
    <source>
        <strain evidence="9">CBS 232.78</strain>
    </source>
</reference>
<keyword evidence="4 7" id="KW-0472">Membrane</keyword>
<dbReference type="InterPro" id="IPR052337">
    <property type="entry name" value="SAT4-like"/>
</dbReference>
<dbReference type="PANTHER" id="PTHR33048">
    <property type="entry name" value="PTH11-LIKE INTEGRAL MEMBRANE PROTEIN (AFU_ORTHOLOGUE AFUA_5G11245)"/>
    <property type="match status" value="1"/>
</dbReference>
<feature type="transmembrane region" description="Helical" evidence="7">
    <location>
        <begin position="129"/>
        <end position="149"/>
    </location>
</feature>
<protein>
    <recommendedName>
        <fullName evidence="8">Rhodopsin domain-containing protein</fullName>
    </recommendedName>
</protein>
<evidence type="ECO:0000256" key="6">
    <source>
        <dbReference type="SAM" id="MobiDB-lite"/>
    </source>
</evidence>
<dbReference type="InterPro" id="IPR049326">
    <property type="entry name" value="Rhodopsin_dom_fungi"/>
</dbReference>
<dbReference type="EMBL" id="JAULSW010000009">
    <property type="protein sequence ID" value="KAK3370520.1"/>
    <property type="molecule type" value="Genomic_DNA"/>
</dbReference>
<gene>
    <name evidence="9" type="ORF">B0H63DRAFT_440942</name>
</gene>